<accession>A0A0A9ADE1</accession>
<organism evidence="1">
    <name type="scientific">Arundo donax</name>
    <name type="common">Giant reed</name>
    <name type="synonym">Donax arundinaceus</name>
    <dbReference type="NCBI Taxonomy" id="35708"/>
    <lineage>
        <taxon>Eukaryota</taxon>
        <taxon>Viridiplantae</taxon>
        <taxon>Streptophyta</taxon>
        <taxon>Embryophyta</taxon>
        <taxon>Tracheophyta</taxon>
        <taxon>Spermatophyta</taxon>
        <taxon>Magnoliopsida</taxon>
        <taxon>Liliopsida</taxon>
        <taxon>Poales</taxon>
        <taxon>Poaceae</taxon>
        <taxon>PACMAD clade</taxon>
        <taxon>Arundinoideae</taxon>
        <taxon>Arundineae</taxon>
        <taxon>Arundo</taxon>
    </lineage>
</organism>
<proteinExistence type="predicted"/>
<evidence type="ECO:0000313" key="1">
    <source>
        <dbReference type="EMBL" id="JAD49106.1"/>
    </source>
</evidence>
<dbReference type="AlphaFoldDB" id="A0A0A9ADE1"/>
<dbReference type="EMBL" id="GBRH01248789">
    <property type="protein sequence ID" value="JAD49106.1"/>
    <property type="molecule type" value="Transcribed_RNA"/>
</dbReference>
<sequence length="42" mass="4503">MQLPAHLSGNLHLFGPSVALVFCTAPTSTHVVLTRMAFLNPL</sequence>
<protein>
    <submittedName>
        <fullName evidence="1">Uncharacterized protein</fullName>
    </submittedName>
</protein>
<reference evidence="1" key="2">
    <citation type="journal article" date="2015" name="Data Brief">
        <title>Shoot transcriptome of the giant reed, Arundo donax.</title>
        <authorList>
            <person name="Barrero R.A."/>
            <person name="Guerrero F.D."/>
            <person name="Moolhuijzen P."/>
            <person name="Goolsby J.A."/>
            <person name="Tidwell J."/>
            <person name="Bellgard S.E."/>
            <person name="Bellgard M.I."/>
        </authorList>
    </citation>
    <scope>NUCLEOTIDE SEQUENCE</scope>
    <source>
        <tissue evidence="1">Shoot tissue taken approximately 20 cm above the soil surface</tissue>
    </source>
</reference>
<reference evidence="1" key="1">
    <citation type="submission" date="2014-09" db="EMBL/GenBank/DDBJ databases">
        <authorList>
            <person name="Magalhaes I.L.F."/>
            <person name="Oliveira U."/>
            <person name="Santos F.R."/>
            <person name="Vidigal T.H.D.A."/>
            <person name="Brescovit A.D."/>
            <person name="Santos A.J."/>
        </authorList>
    </citation>
    <scope>NUCLEOTIDE SEQUENCE</scope>
    <source>
        <tissue evidence="1">Shoot tissue taken approximately 20 cm above the soil surface</tissue>
    </source>
</reference>
<name>A0A0A9ADE1_ARUDO</name>